<gene>
    <name evidence="1" type="ORF">S12H4_04507</name>
</gene>
<organism evidence="1">
    <name type="scientific">marine sediment metagenome</name>
    <dbReference type="NCBI Taxonomy" id="412755"/>
    <lineage>
        <taxon>unclassified sequences</taxon>
        <taxon>metagenomes</taxon>
        <taxon>ecological metagenomes</taxon>
    </lineage>
</organism>
<reference evidence="1" key="1">
    <citation type="journal article" date="2014" name="Front. Microbiol.">
        <title>High frequency of phylogenetically diverse reductive dehalogenase-homologous genes in deep subseafloor sedimentary metagenomes.</title>
        <authorList>
            <person name="Kawai M."/>
            <person name="Futagami T."/>
            <person name="Toyoda A."/>
            <person name="Takaki Y."/>
            <person name="Nishi S."/>
            <person name="Hori S."/>
            <person name="Arai W."/>
            <person name="Tsubouchi T."/>
            <person name="Morono Y."/>
            <person name="Uchiyama I."/>
            <person name="Ito T."/>
            <person name="Fujiyama A."/>
            <person name="Inagaki F."/>
            <person name="Takami H."/>
        </authorList>
    </citation>
    <scope>NUCLEOTIDE SEQUENCE</scope>
    <source>
        <strain evidence="1">Expedition CK06-06</strain>
    </source>
</reference>
<evidence type="ECO:0000313" key="1">
    <source>
        <dbReference type="EMBL" id="GAI59575.1"/>
    </source>
</evidence>
<protein>
    <recommendedName>
        <fullName evidence="2">Primase C-terminal 1 domain-containing protein</fullName>
    </recommendedName>
</protein>
<evidence type="ECO:0008006" key="2">
    <source>
        <dbReference type="Google" id="ProtNLM"/>
    </source>
</evidence>
<proteinExistence type="predicted"/>
<accession>X1R8U9</accession>
<name>X1R8U9_9ZZZZ</name>
<dbReference type="EMBL" id="BARW01001398">
    <property type="protein sequence ID" value="GAI59575.1"/>
    <property type="molecule type" value="Genomic_DNA"/>
</dbReference>
<feature type="non-terminal residue" evidence="1">
    <location>
        <position position="1"/>
    </location>
</feature>
<comment type="caution">
    <text evidence="1">The sequence shown here is derived from an EMBL/GenBank/DDBJ whole genome shotgun (WGS) entry which is preliminary data.</text>
</comment>
<dbReference type="AlphaFoldDB" id="X1R8U9"/>
<sequence length="423" mass="47851">TKNSIPAYIAESKSKGFHIYCFALERFKATEIRRALKHLLDKLNIKVEVFPKQDYHQPDDPDGTKHPGSYINLPCFGHTRPLLSGDMKEVKLEVALDRIKLVPQESIDRVLQTLPKEPPLEELPTAKRQKKQTGKLPCFEKMMAGVPEGCRDEVAFRLATHLHRQGMPPQLAEATLLEWDAKYNKPAMGSIMVRQKIKQAYSGKYGLGCLNDLIQPFCEQDCPIYRKRHTEIDRRKMAGGKEIEVMGLSRLGTHPASFGLTIDGSRLTLGPSELLSLKQVKAKAIETLSYVPFPGMKASEWEVLINSLLAEVKQEAAPEDASTQARYIECIYDWLETAPEAERQEDVAAGRPVKREDGYFFRMKDAVGYLAKHHRLSVEPSELYRVVKEAGGGTRTIRLGKLFKLWSLPVRKEEAEPPIDMEV</sequence>